<dbReference type="InterPro" id="IPR013783">
    <property type="entry name" value="Ig-like_fold"/>
</dbReference>
<gene>
    <name evidence="2" type="ORF">UFOPK1438_00104</name>
</gene>
<dbReference type="CDD" id="cd00146">
    <property type="entry name" value="PKD"/>
    <property type="match status" value="1"/>
</dbReference>
<dbReference type="SUPFAM" id="SSF49299">
    <property type="entry name" value="PKD domain"/>
    <property type="match status" value="1"/>
</dbReference>
<dbReference type="Pfam" id="PF00801">
    <property type="entry name" value="PKD"/>
    <property type="match status" value="1"/>
</dbReference>
<sequence>MSNPLRFTLPRMKYKKYLLLVPLLSLIPLTPTYVYGADCLQSACIDVYTRNGEIIIEGRKGNGPIKKKVVTRVPVAPKPKVTKKAIPPKPSGTPVPKVKRTYKPRVVKKVTQAPAVSLSDRLVKLLPTAGVAYQPEIEPLINVPVYFWCDLPAIFQSRVNVIGEIVDVALRPSFTWSFGDGTFMSSIENGAPYPNGKIRHTYSQPGTYLVTLLSTWNGNFTHNGVSRAITGTVKKTSVATVTVVSASTTFVN</sequence>
<protein>
    <submittedName>
        <fullName evidence="2">Unannotated protein</fullName>
    </submittedName>
</protein>
<dbReference type="Gene3D" id="2.60.40.10">
    <property type="entry name" value="Immunoglobulins"/>
    <property type="match status" value="1"/>
</dbReference>
<organism evidence="2">
    <name type="scientific">freshwater metagenome</name>
    <dbReference type="NCBI Taxonomy" id="449393"/>
    <lineage>
        <taxon>unclassified sequences</taxon>
        <taxon>metagenomes</taxon>
        <taxon>ecological metagenomes</taxon>
    </lineage>
</organism>
<reference evidence="2" key="1">
    <citation type="submission" date="2020-05" db="EMBL/GenBank/DDBJ databases">
        <authorList>
            <person name="Chiriac C."/>
            <person name="Salcher M."/>
            <person name="Ghai R."/>
            <person name="Kavagutti S V."/>
        </authorList>
    </citation>
    <scope>NUCLEOTIDE SEQUENCE</scope>
</reference>
<evidence type="ECO:0000259" key="1">
    <source>
        <dbReference type="PROSITE" id="PS50093"/>
    </source>
</evidence>
<name>A0A6J6B5B6_9ZZZZ</name>
<evidence type="ECO:0000313" key="2">
    <source>
        <dbReference type="EMBL" id="CAB4534240.1"/>
    </source>
</evidence>
<proteinExistence type="predicted"/>
<dbReference type="AlphaFoldDB" id="A0A6J6B5B6"/>
<dbReference type="EMBL" id="CAEZSM010000006">
    <property type="protein sequence ID" value="CAB4534240.1"/>
    <property type="molecule type" value="Genomic_DNA"/>
</dbReference>
<feature type="domain" description="PKD" evidence="1">
    <location>
        <begin position="173"/>
        <end position="215"/>
    </location>
</feature>
<dbReference type="PROSITE" id="PS50093">
    <property type="entry name" value="PKD"/>
    <property type="match status" value="1"/>
</dbReference>
<dbReference type="InterPro" id="IPR035986">
    <property type="entry name" value="PKD_dom_sf"/>
</dbReference>
<dbReference type="InterPro" id="IPR000601">
    <property type="entry name" value="PKD_dom"/>
</dbReference>
<accession>A0A6J6B5B6</accession>